<gene>
    <name evidence="2" type="ORF">FXB38_23575</name>
</gene>
<organism evidence="2 3">
    <name type="scientific">Bradyrhizobium cytisi</name>
    <dbReference type="NCBI Taxonomy" id="515489"/>
    <lineage>
        <taxon>Bacteria</taxon>
        <taxon>Pseudomonadati</taxon>
        <taxon>Pseudomonadota</taxon>
        <taxon>Alphaproteobacteria</taxon>
        <taxon>Hyphomicrobiales</taxon>
        <taxon>Nitrobacteraceae</taxon>
        <taxon>Bradyrhizobium</taxon>
    </lineage>
</organism>
<reference evidence="2 3" key="1">
    <citation type="submission" date="2019-08" db="EMBL/GenBank/DDBJ databases">
        <title>Bradyrhizobium hipponensis sp. nov., a rhizobium isolated from a Lupinus angustifolius root nodule in Tunisia.</title>
        <authorList>
            <person name="Off K."/>
            <person name="Rejili M."/>
            <person name="Mars M."/>
            <person name="Brachmann A."/>
            <person name="Marin M."/>
        </authorList>
    </citation>
    <scope>NUCLEOTIDE SEQUENCE [LARGE SCALE GENOMIC DNA]</scope>
    <source>
        <strain evidence="2 3">CTAW11</strain>
    </source>
</reference>
<dbReference type="OrthoDB" id="8249486at2"/>
<dbReference type="AlphaFoldDB" id="A0A5S4WGE9"/>
<keyword evidence="1" id="KW-1133">Transmembrane helix</keyword>
<name>A0A5S4WGE9_9BRAD</name>
<keyword evidence="1" id="KW-0812">Transmembrane</keyword>
<protein>
    <submittedName>
        <fullName evidence="2">Uncharacterized protein</fullName>
    </submittedName>
</protein>
<dbReference type="RefSeq" id="WP_148753357.1">
    <property type="nucleotide sequence ID" value="NZ_VSSR01000039.1"/>
</dbReference>
<dbReference type="EMBL" id="VSSR01000039">
    <property type="protein sequence ID" value="TYL81256.1"/>
    <property type="molecule type" value="Genomic_DNA"/>
</dbReference>
<evidence type="ECO:0000313" key="2">
    <source>
        <dbReference type="EMBL" id="TYL81256.1"/>
    </source>
</evidence>
<keyword evidence="3" id="KW-1185">Reference proteome</keyword>
<proteinExistence type="predicted"/>
<dbReference type="Proteomes" id="UP000324853">
    <property type="component" value="Unassembled WGS sequence"/>
</dbReference>
<keyword evidence="1" id="KW-0472">Membrane</keyword>
<sequence length="75" mass="8598">MTDIVQLENKPYYFLAPDEELRIISTWRLRLIAFYGSLLALLIAFAATSQAPREPQADLVSDDFVTHYIFNPPLP</sequence>
<feature type="transmembrane region" description="Helical" evidence="1">
    <location>
        <begin position="27"/>
        <end position="47"/>
    </location>
</feature>
<evidence type="ECO:0000313" key="3">
    <source>
        <dbReference type="Proteomes" id="UP000324853"/>
    </source>
</evidence>
<accession>A0A5S4WGE9</accession>
<evidence type="ECO:0000256" key="1">
    <source>
        <dbReference type="SAM" id="Phobius"/>
    </source>
</evidence>
<comment type="caution">
    <text evidence="2">The sequence shown here is derived from an EMBL/GenBank/DDBJ whole genome shotgun (WGS) entry which is preliminary data.</text>
</comment>